<evidence type="ECO:0000256" key="1">
    <source>
        <dbReference type="SAM" id="MobiDB-lite"/>
    </source>
</evidence>
<evidence type="ECO:0000313" key="4">
    <source>
        <dbReference type="EMBL" id="RAH76352.1"/>
    </source>
</evidence>
<name>A0A8T8WL11_ASPJA</name>
<protein>
    <recommendedName>
        <fullName evidence="6">Thioesterase-like superfamily-domain-containing protein</fullName>
    </recommendedName>
</protein>
<dbReference type="InterPro" id="IPR049450">
    <property type="entry name" value="ACOT8-like_C"/>
</dbReference>
<dbReference type="PANTHER" id="PTHR38110:SF3">
    <property type="entry name" value="THIOESTERASE-LIKE SUPERFAMILY-DOMAIN-CONTAINING PROTEIN"/>
    <property type="match status" value="1"/>
</dbReference>
<keyword evidence="5" id="KW-1185">Reference proteome</keyword>
<dbReference type="Proteomes" id="UP000249497">
    <property type="component" value="Unassembled WGS sequence"/>
</dbReference>
<feature type="region of interest" description="Disordered" evidence="1">
    <location>
        <begin position="185"/>
        <end position="216"/>
    </location>
</feature>
<accession>A0A8T8WL11</accession>
<dbReference type="RefSeq" id="XP_025522246.1">
    <property type="nucleotide sequence ID" value="XM_025668545.1"/>
</dbReference>
<evidence type="ECO:0008006" key="6">
    <source>
        <dbReference type="Google" id="ProtNLM"/>
    </source>
</evidence>
<feature type="domain" description="Acyl-CoA thioesterase-like N-terminal HotDog" evidence="2">
    <location>
        <begin position="29"/>
        <end position="119"/>
    </location>
</feature>
<dbReference type="InterPro" id="IPR029069">
    <property type="entry name" value="HotDog_dom_sf"/>
</dbReference>
<evidence type="ECO:0000259" key="2">
    <source>
        <dbReference type="Pfam" id="PF13622"/>
    </source>
</evidence>
<reference evidence="4 5" key="1">
    <citation type="submission" date="2018-02" db="EMBL/GenBank/DDBJ databases">
        <title>The genomes of Aspergillus section Nigri reveals drivers in fungal speciation.</title>
        <authorList>
            <consortium name="DOE Joint Genome Institute"/>
            <person name="Vesth T.C."/>
            <person name="Nybo J."/>
            <person name="Theobald S."/>
            <person name="Brandl J."/>
            <person name="Frisvad J.C."/>
            <person name="Nielsen K.F."/>
            <person name="Lyhne E.K."/>
            <person name="Kogle M.E."/>
            <person name="Kuo A."/>
            <person name="Riley R."/>
            <person name="Clum A."/>
            <person name="Nolan M."/>
            <person name="Lipzen A."/>
            <person name="Salamov A."/>
            <person name="Henrissat B."/>
            <person name="Wiebenga A."/>
            <person name="De vries R.P."/>
            <person name="Grigoriev I.V."/>
            <person name="Mortensen U.H."/>
            <person name="Andersen M.R."/>
            <person name="Baker S.E."/>
        </authorList>
    </citation>
    <scope>NUCLEOTIDE SEQUENCE [LARGE SCALE GENOMIC DNA]</scope>
    <source>
        <strain evidence="4 5">CBS 114.51</strain>
    </source>
</reference>
<feature type="compositionally biased region" description="Polar residues" evidence="1">
    <location>
        <begin position="206"/>
        <end position="216"/>
    </location>
</feature>
<dbReference type="Gene3D" id="2.40.160.210">
    <property type="entry name" value="Acyl-CoA thioesterase, double hotdog domain"/>
    <property type="match status" value="1"/>
</dbReference>
<gene>
    <name evidence="4" type="ORF">BO86DRAFT_325958</name>
</gene>
<organism evidence="4 5">
    <name type="scientific">Aspergillus japonicus CBS 114.51</name>
    <dbReference type="NCBI Taxonomy" id="1448312"/>
    <lineage>
        <taxon>Eukaryota</taxon>
        <taxon>Fungi</taxon>
        <taxon>Dikarya</taxon>
        <taxon>Ascomycota</taxon>
        <taxon>Pezizomycotina</taxon>
        <taxon>Eurotiomycetes</taxon>
        <taxon>Eurotiomycetidae</taxon>
        <taxon>Eurotiales</taxon>
        <taxon>Aspergillaceae</taxon>
        <taxon>Aspergillus</taxon>
        <taxon>Aspergillus subgen. Circumdati</taxon>
    </lineage>
</organism>
<dbReference type="InterPro" id="IPR049449">
    <property type="entry name" value="TesB_ACOT8-like_N"/>
</dbReference>
<dbReference type="InterPro" id="IPR042171">
    <property type="entry name" value="Acyl-CoA_hotdog"/>
</dbReference>
<dbReference type="AlphaFoldDB" id="A0A8T8WL11"/>
<dbReference type="GeneID" id="37172237"/>
<dbReference type="PANTHER" id="PTHR38110">
    <property type="entry name" value="CHROMOSOME 23, WHOLE GENOME SHOTGUN SEQUENCE"/>
    <property type="match status" value="1"/>
</dbReference>
<evidence type="ECO:0000313" key="5">
    <source>
        <dbReference type="Proteomes" id="UP000249497"/>
    </source>
</evidence>
<dbReference type="InterPro" id="IPR052389">
    <property type="entry name" value="Sec_Metab_Biosynth-Assoc"/>
</dbReference>
<feature type="domain" description="Acyl-CoA thioesterase-like C-terminal" evidence="3">
    <location>
        <begin position="162"/>
        <end position="317"/>
    </location>
</feature>
<dbReference type="EMBL" id="KZ824873">
    <property type="protein sequence ID" value="RAH76352.1"/>
    <property type="molecule type" value="Genomic_DNA"/>
</dbReference>
<proteinExistence type="predicted"/>
<sequence>MPLANGFDTFERAIQVQALRPGAYLADLRWDWSVGNVPNGGYVAAIFYRVAATHLLATQPNRHHECARPIAMQLSYFHRCQTGPATFLVDNIKLGTRISVIHVTVIQADRPGVAGYVTISDRVSETGISVPGDWSIGSRVCKASIQMASSPPSHTGDNMWKKVVVSNPAFRRASTRVELYQSCAGSGRADTPQQPGVGQWARLRPDSQQESGSSTSWTMESVSFLCDILPTALGPLEHWVNQKYNSGETVAGAPGPVWFPTLALNIDYKRCAGAGLGEWLYSHIHMKSVHNGRLDVEVVVVDVVGNLVAIATQVALIMPSERNTTRKDRRGHL</sequence>
<dbReference type="Pfam" id="PF13622">
    <property type="entry name" value="4HBT_3"/>
    <property type="match status" value="1"/>
</dbReference>
<dbReference type="Pfam" id="PF20789">
    <property type="entry name" value="4HBT_3C"/>
    <property type="match status" value="1"/>
</dbReference>
<dbReference type="SUPFAM" id="SSF54637">
    <property type="entry name" value="Thioesterase/thiol ester dehydrase-isomerase"/>
    <property type="match status" value="2"/>
</dbReference>
<evidence type="ECO:0000259" key="3">
    <source>
        <dbReference type="Pfam" id="PF20789"/>
    </source>
</evidence>
<dbReference type="OrthoDB" id="2532955at2759"/>